<reference evidence="1" key="1">
    <citation type="submission" date="2021-05" db="EMBL/GenBank/DDBJ databases">
        <authorList>
            <person name="Alioto T."/>
            <person name="Alioto T."/>
            <person name="Gomez Garrido J."/>
        </authorList>
    </citation>
    <scope>NUCLEOTIDE SEQUENCE</scope>
</reference>
<dbReference type="EMBL" id="HBUE01006596">
    <property type="protein sequence ID" value="CAG6446278.1"/>
    <property type="molecule type" value="Transcribed_RNA"/>
</dbReference>
<dbReference type="AlphaFoldDB" id="A0A8D8EU33"/>
<organism evidence="1">
    <name type="scientific">Culex pipiens</name>
    <name type="common">House mosquito</name>
    <dbReference type="NCBI Taxonomy" id="7175"/>
    <lineage>
        <taxon>Eukaryota</taxon>
        <taxon>Metazoa</taxon>
        <taxon>Ecdysozoa</taxon>
        <taxon>Arthropoda</taxon>
        <taxon>Hexapoda</taxon>
        <taxon>Insecta</taxon>
        <taxon>Pterygota</taxon>
        <taxon>Neoptera</taxon>
        <taxon>Endopterygota</taxon>
        <taxon>Diptera</taxon>
        <taxon>Nematocera</taxon>
        <taxon>Culicoidea</taxon>
        <taxon>Culicidae</taxon>
        <taxon>Culicinae</taxon>
        <taxon>Culicini</taxon>
        <taxon>Culex</taxon>
        <taxon>Culex</taxon>
    </lineage>
</organism>
<name>A0A8D8EU33_CULPI</name>
<proteinExistence type="predicted"/>
<sequence>MGLEFKQPSTWTSSVFMSSIEIGSSPMTRRMWCLAERTAASHKPPKCGPLGGLNDQRISLLTQSLKTLSWCCLSRSSVNNSCSLFRAPTKLVPLSDQISATGPLREVNRCKACRKRSVERSDTSSRCTALVHRHTNRHTYALIAVRRGPGRTNTGPK</sequence>
<accession>A0A8D8EU33</accession>
<evidence type="ECO:0000313" key="1">
    <source>
        <dbReference type="EMBL" id="CAG6446278.1"/>
    </source>
</evidence>
<protein>
    <submittedName>
        <fullName evidence="1">(northern house mosquito) hypothetical protein</fullName>
    </submittedName>
</protein>